<accession>A0A512PHQ1</accession>
<evidence type="ECO:0000259" key="14">
    <source>
        <dbReference type="PROSITE" id="PS51384"/>
    </source>
</evidence>
<keyword evidence="12 13" id="KW-0472">Membrane</keyword>
<dbReference type="GO" id="GO:0046872">
    <property type="term" value="F:metal ion binding"/>
    <property type="evidence" value="ECO:0007669"/>
    <property type="project" value="UniProtKB-KW"/>
</dbReference>
<evidence type="ECO:0000256" key="6">
    <source>
        <dbReference type="ARBA" id="ARBA00022723"/>
    </source>
</evidence>
<dbReference type="InterPro" id="IPR013130">
    <property type="entry name" value="Fe3_Rdtase_TM_dom"/>
</dbReference>
<organism evidence="15 16">
    <name type="scientific">Cellulomonas soli</name>
    <dbReference type="NCBI Taxonomy" id="931535"/>
    <lineage>
        <taxon>Bacteria</taxon>
        <taxon>Bacillati</taxon>
        <taxon>Actinomycetota</taxon>
        <taxon>Actinomycetes</taxon>
        <taxon>Micrococcales</taxon>
        <taxon>Cellulomonadaceae</taxon>
        <taxon>Cellulomonas</taxon>
    </lineage>
</organism>
<evidence type="ECO:0000256" key="5">
    <source>
        <dbReference type="ARBA" id="ARBA00022714"/>
    </source>
</evidence>
<dbReference type="PANTHER" id="PTHR47354:SF8">
    <property type="entry name" value="1,2-PHENYLACETYL-COA EPOXIDASE, SUBUNIT E"/>
    <property type="match status" value="1"/>
</dbReference>
<feature type="transmembrane region" description="Helical" evidence="13">
    <location>
        <begin position="160"/>
        <end position="181"/>
    </location>
</feature>
<evidence type="ECO:0000256" key="10">
    <source>
        <dbReference type="ARBA" id="ARBA00023004"/>
    </source>
</evidence>
<feature type="transmembrane region" description="Helical" evidence="13">
    <location>
        <begin position="121"/>
        <end position="140"/>
    </location>
</feature>
<dbReference type="AlphaFoldDB" id="A0A512PHQ1"/>
<dbReference type="SUPFAM" id="SSF63380">
    <property type="entry name" value="Riboflavin synthase domain-like"/>
    <property type="match status" value="1"/>
</dbReference>
<feature type="transmembrane region" description="Helical" evidence="13">
    <location>
        <begin position="41"/>
        <end position="63"/>
    </location>
</feature>
<keyword evidence="7" id="KW-0274">FAD</keyword>
<dbReference type="GO" id="GO:0051537">
    <property type="term" value="F:2 iron, 2 sulfur cluster binding"/>
    <property type="evidence" value="ECO:0007669"/>
    <property type="project" value="UniProtKB-KW"/>
</dbReference>
<keyword evidence="9" id="KW-0560">Oxidoreductase</keyword>
<evidence type="ECO:0000256" key="2">
    <source>
        <dbReference type="ARBA" id="ARBA00004141"/>
    </source>
</evidence>
<gene>
    <name evidence="15" type="ORF">CSO01_34350</name>
</gene>
<feature type="transmembrane region" description="Helical" evidence="13">
    <location>
        <begin position="83"/>
        <end position="101"/>
    </location>
</feature>
<dbReference type="Pfam" id="PF01794">
    <property type="entry name" value="Ferric_reduct"/>
    <property type="match status" value="1"/>
</dbReference>
<dbReference type="InterPro" id="IPR017938">
    <property type="entry name" value="Riboflavin_synthase-like_b-brl"/>
</dbReference>
<keyword evidence="4 13" id="KW-0812">Transmembrane</keyword>
<dbReference type="GO" id="GO:0016491">
    <property type="term" value="F:oxidoreductase activity"/>
    <property type="evidence" value="ECO:0007669"/>
    <property type="project" value="UniProtKB-KW"/>
</dbReference>
<proteinExistence type="predicted"/>
<protein>
    <submittedName>
        <fullName evidence="15">Oxidoreductase</fullName>
    </submittedName>
</protein>
<evidence type="ECO:0000313" key="15">
    <source>
        <dbReference type="EMBL" id="GEP70720.1"/>
    </source>
</evidence>
<feature type="transmembrane region" description="Helical" evidence="13">
    <location>
        <begin position="193"/>
        <end position="213"/>
    </location>
</feature>
<keyword evidence="16" id="KW-1185">Reference proteome</keyword>
<evidence type="ECO:0000256" key="1">
    <source>
        <dbReference type="ARBA" id="ARBA00001974"/>
    </source>
</evidence>
<dbReference type="OrthoDB" id="9801223at2"/>
<evidence type="ECO:0000256" key="13">
    <source>
        <dbReference type="SAM" id="Phobius"/>
    </source>
</evidence>
<dbReference type="InterPro" id="IPR017927">
    <property type="entry name" value="FAD-bd_FR_type"/>
</dbReference>
<comment type="caution">
    <text evidence="15">The sequence shown here is derived from an EMBL/GenBank/DDBJ whole genome shotgun (WGS) entry which is preliminary data.</text>
</comment>
<dbReference type="GO" id="GO:0016020">
    <property type="term" value="C:membrane"/>
    <property type="evidence" value="ECO:0007669"/>
    <property type="project" value="UniProtKB-SubCell"/>
</dbReference>
<evidence type="ECO:0000256" key="7">
    <source>
        <dbReference type="ARBA" id="ARBA00022827"/>
    </source>
</evidence>
<keyword evidence="6" id="KW-0479">Metal-binding</keyword>
<comment type="cofactor">
    <cofactor evidence="1">
        <name>FAD</name>
        <dbReference type="ChEBI" id="CHEBI:57692"/>
    </cofactor>
</comment>
<name>A0A512PHQ1_9CELL</name>
<dbReference type="GO" id="GO:0050660">
    <property type="term" value="F:flavin adenine dinucleotide binding"/>
    <property type="evidence" value="ECO:0007669"/>
    <property type="project" value="TreeGrafter"/>
</dbReference>
<dbReference type="Gene3D" id="3.40.50.80">
    <property type="entry name" value="Nucleotide-binding domain of ferredoxin-NADP reductase (FNR) module"/>
    <property type="match status" value="1"/>
</dbReference>
<dbReference type="InterPro" id="IPR050415">
    <property type="entry name" value="MRET"/>
</dbReference>
<reference evidence="15 16" key="1">
    <citation type="submission" date="2019-07" db="EMBL/GenBank/DDBJ databases">
        <title>Whole genome shotgun sequence of Cellulomonas soli NBRC 109434.</title>
        <authorList>
            <person name="Hosoyama A."/>
            <person name="Uohara A."/>
            <person name="Ohji S."/>
            <person name="Ichikawa N."/>
        </authorList>
    </citation>
    <scope>NUCLEOTIDE SEQUENCE [LARGE SCALE GENOMIC DNA]</scope>
    <source>
        <strain evidence="15 16">NBRC 109434</strain>
    </source>
</reference>
<dbReference type="PANTHER" id="PTHR47354">
    <property type="entry name" value="NADH OXIDOREDUCTASE HCR"/>
    <property type="match status" value="1"/>
</dbReference>
<evidence type="ECO:0000313" key="16">
    <source>
        <dbReference type="Proteomes" id="UP000321798"/>
    </source>
</evidence>
<feature type="transmembrane region" description="Helical" evidence="13">
    <location>
        <begin position="225"/>
        <end position="245"/>
    </location>
</feature>
<evidence type="ECO:0000256" key="9">
    <source>
        <dbReference type="ARBA" id="ARBA00023002"/>
    </source>
</evidence>
<keyword evidence="5" id="KW-0001">2Fe-2S</keyword>
<evidence type="ECO:0000256" key="11">
    <source>
        <dbReference type="ARBA" id="ARBA00023014"/>
    </source>
</evidence>
<keyword evidence="11" id="KW-0411">Iron-sulfur</keyword>
<keyword evidence="3" id="KW-0285">Flavoprotein</keyword>
<dbReference type="InterPro" id="IPR039261">
    <property type="entry name" value="FNR_nucleotide-bd"/>
</dbReference>
<dbReference type="SUPFAM" id="SSF52343">
    <property type="entry name" value="Ferredoxin reductase-like, C-terminal NADP-linked domain"/>
    <property type="match status" value="1"/>
</dbReference>
<evidence type="ECO:0000256" key="12">
    <source>
        <dbReference type="ARBA" id="ARBA00023136"/>
    </source>
</evidence>
<dbReference type="Proteomes" id="UP000321798">
    <property type="component" value="Unassembled WGS sequence"/>
</dbReference>
<evidence type="ECO:0000256" key="4">
    <source>
        <dbReference type="ARBA" id="ARBA00022692"/>
    </source>
</evidence>
<dbReference type="PROSITE" id="PS51384">
    <property type="entry name" value="FAD_FR"/>
    <property type="match status" value="1"/>
</dbReference>
<keyword evidence="10" id="KW-0408">Iron</keyword>
<sequence>MTTTTARPGTAPAASYADRADARQAAAARPVRLRPPVRRAWWPDAVGMFTWGTLLVVTALWVANSGLQDVVAGPAEALSSLGRLTGLWASNLLLLQVLGMARVPVIERAYGADRLAKWHRWVGFSSFHLLLVHIVTLVLAENLYNGTGVVQSAWSMALTYPGMLLAWAGTLMITMVVVLSMRAARRRMRYESWHLLHLYAYLGVGIALPHQLWTGTDLTAQPWAAAYWWGLYGAVLVLVLVYRVGVPLALSARHRFEVASVVPAGRGTVTVHVTGRHLEALRAEAGQYFVWRFLTGPGWTRGHPLSLSAAPSTAGLRVTIGIDGDDGERIASLRPGTRVLVEGPYGRMVTSARTRRRIAAFAAGTGVAPVMALLHDNAAKSRTTGADTLVQRLSDDQDGTLLQDAAWLADQFGMRHVTLVGRRSRTGTSWLPEEYGHVAGPQAVRLLVPDLDEHDVFVCGPDGWADAVVADVRAAGVPESAIHLERYTW</sequence>
<comment type="subcellular location">
    <subcellularLocation>
        <location evidence="2">Membrane</location>
        <topology evidence="2">Multi-pass membrane protein</topology>
    </subcellularLocation>
</comment>
<dbReference type="RefSeq" id="WP_146954491.1">
    <property type="nucleotide sequence ID" value="NZ_BAABBJ010000012.1"/>
</dbReference>
<evidence type="ECO:0000256" key="8">
    <source>
        <dbReference type="ARBA" id="ARBA00022989"/>
    </source>
</evidence>
<dbReference type="EMBL" id="BKAL01000015">
    <property type="protein sequence ID" value="GEP70720.1"/>
    <property type="molecule type" value="Genomic_DNA"/>
</dbReference>
<keyword evidence="8 13" id="KW-1133">Transmembrane helix</keyword>
<evidence type="ECO:0000256" key="3">
    <source>
        <dbReference type="ARBA" id="ARBA00022630"/>
    </source>
</evidence>
<feature type="domain" description="FAD-binding FR-type" evidence="14">
    <location>
        <begin position="251"/>
        <end position="351"/>
    </location>
</feature>
<dbReference type="Gene3D" id="2.40.30.10">
    <property type="entry name" value="Translation factors"/>
    <property type="match status" value="1"/>
</dbReference>
<feature type="transmembrane region" description="Helical" evidence="13">
    <location>
        <begin position="358"/>
        <end position="375"/>
    </location>
</feature>